<gene>
    <name evidence="2" type="ORF">GFJ35_13810</name>
    <name evidence="1" type="ORF">UE95_035585</name>
</gene>
<dbReference type="Proteomes" id="UP000191686">
    <property type="component" value="Unassembled WGS sequence"/>
</dbReference>
<dbReference type="RefSeq" id="WP_124550975.1">
    <property type="nucleotide sequence ID" value="NZ_CADETK010000007.1"/>
</dbReference>
<dbReference type="OrthoDB" id="9014496at2"/>
<proteinExistence type="predicted"/>
<sequence>MLLTDAGRAFAPARLSPKLFVHNALHCGLAQNTVFLYSVCIRGQRLKGARLQQTLLIIAKDDSWKIARRAPG</sequence>
<reference evidence="1" key="5">
    <citation type="submission" date="2021-09" db="EMBL/GenBank/DDBJ databases">
        <authorList>
            <person name="Saroha T."/>
            <person name="Patil P."/>
            <person name="Gautam D.V."/>
            <person name="Patil D.P.B."/>
        </authorList>
    </citation>
    <scope>NUCLEOTIDE SEQUENCE</scope>
    <source>
        <strain evidence="1">BC-19</strain>
    </source>
</reference>
<name>A0A6B2MCB5_9BURK</name>
<reference evidence="1 3" key="3">
    <citation type="journal article" date="2017" name="Front. Microbiol.">
        <title>Genomics Reveals a Unique Clone of Burkholderia cenocepacia Harboring an Actively Excising Novel Genomic Island.</title>
        <authorList>
            <person name="Patil P.P."/>
            <person name="Mali S."/>
            <person name="Midha S."/>
            <person name="Gautam V."/>
            <person name="Dash L."/>
            <person name="Kumar S."/>
            <person name="Shastri J."/>
            <person name="Singhal L."/>
            <person name="Patil P.B."/>
        </authorList>
    </citation>
    <scope>NUCLEOTIDE SEQUENCE [LARGE SCALE GENOMIC DNA]</scope>
    <source>
        <strain evidence="1 3">BC-19</strain>
    </source>
</reference>
<dbReference type="EMBL" id="JYMX02000046">
    <property type="protein sequence ID" value="MCW3716613.1"/>
    <property type="molecule type" value="Genomic_DNA"/>
</dbReference>
<evidence type="ECO:0000313" key="2">
    <source>
        <dbReference type="EMBL" id="NDV73150.1"/>
    </source>
</evidence>
<evidence type="ECO:0000313" key="1">
    <source>
        <dbReference type="EMBL" id="MCW3716613.1"/>
    </source>
</evidence>
<dbReference type="AlphaFoldDB" id="A0A6B2MCB5"/>
<protein>
    <submittedName>
        <fullName evidence="2">Uncharacterized protein</fullName>
    </submittedName>
</protein>
<comment type="caution">
    <text evidence="2">The sequence shown here is derived from an EMBL/GenBank/DDBJ whole genome shotgun (WGS) entry which is preliminary data.</text>
</comment>
<accession>A0A6B2MCB5</accession>
<dbReference type="GeneID" id="61040603"/>
<reference evidence="1" key="1">
    <citation type="submission" date="2015-02" db="EMBL/GenBank/DDBJ databases">
        <authorList>
            <person name="Patil P.P."/>
            <person name="Midha S."/>
            <person name="Mali S."/>
            <person name="Gautam V."/>
            <person name="Dash L."/>
            <person name="Kumar S."/>
            <person name="Shastri J."/>
            <person name="Singhal L."/>
            <person name="Patil P.B."/>
        </authorList>
    </citation>
    <scope>NUCLEOTIDE SEQUENCE</scope>
    <source>
        <strain evidence="1">BC-19</strain>
    </source>
</reference>
<organism evidence="2">
    <name type="scientific">Burkholderia cenocepacia</name>
    <dbReference type="NCBI Taxonomy" id="95486"/>
    <lineage>
        <taxon>Bacteria</taxon>
        <taxon>Pseudomonadati</taxon>
        <taxon>Pseudomonadota</taxon>
        <taxon>Betaproteobacteria</taxon>
        <taxon>Burkholderiales</taxon>
        <taxon>Burkholderiaceae</taxon>
        <taxon>Burkholderia</taxon>
        <taxon>Burkholderia cepacia complex</taxon>
    </lineage>
</organism>
<evidence type="ECO:0000313" key="3">
    <source>
        <dbReference type="Proteomes" id="UP000191686"/>
    </source>
</evidence>
<dbReference type="EMBL" id="JAAEAM010000013">
    <property type="protein sequence ID" value="NDV73150.1"/>
    <property type="molecule type" value="Genomic_DNA"/>
</dbReference>
<reference evidence="1 3" key="2">
    <citation type="journal article" date="2017" name="Front. Microbiol.">
        <title>Genomics reveals a unique clone of Burkholderia cenocepacia harbouring an actively excising novel genomic island.</title>
        <authorList>
            <person name="Patil P."/>
            <person name="Mali S."/>
            <person name="Midha S."/>
            <person name="Gautam V."/>
            <person name="Dash L."/>
            <person name="Kumar S."/>
            <person name="Shastri J."/>
            <person name="Singhal L."/>
            <person name="Patil P.B."/>
        </authorList>
    </citation>
    <scope>NUCLEOTIDE SEQUENCE [LARGE SCALE GENOMIC DNA]</scope>
    <source>
        <strain evidence="1 3">BC-19</strain>
    </source>
</reference>
<reference evidence="2" key="4">
    <citation type="submission" date="2019-11" db="EMBL/GenBank/DDBJ databases">
        <title>Burkholderia cenocepacia CF.</title>
        <authorList>
            <person name="Vianna E.F."/>
            <person name="Marques E.A."/>
            <person name="Albano R.M."/>
            <person name="Leao R.S."/>
        </authorList>
    </citation>
    <scope>NUCLEOTIDE SEQUENCE</scope>
    <source>
        <strain evidence="2">MS-2140</strain>
    </source>
</reference>